<dbReference type="Pfam" id="PF02836">
    <property type="entry name" value="Glyco_hydro_2_C"/>
    <property type="match status" value="1"/>
</dbReference>
<evidence type="ECO:0000256" key="3">
    <source>
        <dbReference type="ARBA" id="ARBA00023295"/>
    </source>
</evidence>
<dbReference type="Pfam" id="PF00703">
    <property type="entry name" value="Glyco_hydro_2"/>
    <property type="match status" value="1"/>
</dbReference>
<evidence type="ECO:0000313" key="10">
    <source>
        <dbReference type="EMBL" id="BFO71668.1"/>
    </source>
</evidence>
<evidence type="ECO:0000256" key="2">
    <source>
        <dbReference type="ARBA" id="ARBA00022801"/>
    </source>
</evidence>
<feature type="chain" id="PRO_5044258292" evidence="4">
    <location>
        <begin position="26"/>
        <end position="824"/>
    </location>
</feature>
<dbReference type="Gene3D" id="2.60.40.10">
    <property type="entry name" value="Immunoglobulins"/>
    <property type="match status" value="3"/>
</dbReference>
<dbReference type="InterPro" id="IPR013783">
    <property type="entry name" value="Ig-like_fold"/>
</dbReference>
<dbReference type="NCBIfam" id="NF041462">
    <property type="entry name" value="GalA"/>
    <property type="match status" value="1"/>
</dbReference>
<feature type="signal peptide" evidence="4">
    <location>
        <begin position="1"/>
        <end position="25"/>
    </location>
</feature>
<dbReference type="SUPFAM" id="SSF49303">
    <property type="entry name" value="beta-Galactosidase/glucuronidase domain"/>
    <property type="match status" value="1"/>
</dbReference>
<protein>
    <submittedName>
        <fullName evidence="10">Beta-galactosidase GalA</fullName>
    </submittedName>
</protein>
<evidence type="ECO:0000259" key="9">
    <source>
        <dbReference type="Pfam" id="PF18565"/>
    </source>
</evidence>
<comment type="similarity">
    <text evidence="1">Belongs to the glycosyl hydrolase 2 family.</text>
</comment>
<organism evidence="10">
    <name type="scientific">Prevotella sp. GTC17253</name>
    <dbReference type="NCBI Taxonomy" id="3236793"/>
    <lineage>
        <taxon>Bacteria</taxon>
        <taxon>Pseudomonadati</taxon>
        <taxon>Bacteroidota</taxon>
        <taxon>Bacteroidia</taxon>
        <taxon>Bacteroidales</taxon>
        <taxon>Prevotellaceae</taxon>
        <taxon>Prevotella</taxon>
    </lineage>
</organism>
<dbReference type="InterPro" id="IPR006104">
    <property type="entry name" value="Glyco_hydro_2_N"/>
</dbReference>
<dbReference type="InterPro" id="IPR006101">
    <property type="entry name" value="Glyco_hydro_2"/>
</dbReference>
<feature type="domain" description="Glycoside hydrolase family 2 catalytic" evidence="6">
    <location>
        <begin position="339"/>
        <end position="488"/>
    </location>
</feature>
<dbReference type="PANTHER" id="PTHR42732:SF1">
    <property type="entry name" value="BETA-MANNOSIDASE"/>
    <property type="match status" value="1"/>
</dbReference>
<dbReference type="InterPro" id="IPR008979">
    <property type="entry name" value="Galactose-bd-like_sf"/>
</dbReference>
<evidence type="ECO:0000256" key="1">
    <source>
        <dbReference type="ARBA" id="ARBA00007401"/>
    </source>
</evidence>
<gene>
    <name evidence="10" type="ORF">GTC17253_16340</name>
</gene>
<sequence>MNIKRVLAMAAVFAFTVAFSLGANAQRERISFDKGWRFAFGDASDPMKDFGCGTEYFNYFTKANSIHNAGPYTVKFREDSAQWRTVDLPYDFVVDLPFAEEASYSHGHKTVGWKYPKSSVGWYRKTFHLPESDRGKHVRLQFDGIFRNAQVWVNGVLVGTEPSGYKQQDYDITDYLLYGNGADRTNLVCVRADATFEEGWFYEGGGIYRHTWLVKSSPVHITTGGTFVYSDIASDFKSAKVYVETEIRNDLFTTLDGYTLEHEIIAPNGNTVAISRVAGKALRSRESETTTTSTLITNPQLWSTDTPYLYKVRTKVLVAGSIVDSYITRTGFRNIRMDKDKGLFLNGKHVKLKGFNNHQDHAGVGAAIPDGLQLYRMEQLKSIGCNAYRASHNPMTSELLDVCDSLGILVFEENRLMGMNDFQMSVGLNMIRRHRNHPSIFLWGLCNEEWGLEWDERSINIAKNMMEQFHLADPTRLVSCASSSGPQILKGVDVAGYNYVTQHPIDEHRRNYPQRLALGSEETSGCGTRGVYFHEKPTLFKKQKDKDNEDAMFVYANSQGRMPSRNRYADLDHDSCMNRIERGWKFYDERPWLMGLFYWTGFDYRGEPVPLAYPATGSLFGVFDYCGFPKDEAYYLKSWWKPEETTLHILPHWNLQGHEGETIDLWVYSNCDEVELRVNGKKMGKKAMPRNGHLSWQVAYQPGTVEAVGYKNGKKTATRRIETTGKAVQAKVEKKQYGDVTVVNISMLDKKGRFVPTACETLNATITGNTRFLGWGNGDSAFTDTERPSIPDARHMQVKTFNGLAQIILQSKDAGPFGITVKMQ</sequence>
<dbReference type="Pfam" id="PF18565">
    <property type="entry name" value="Glyco_hydro2_C5"/>
    <property type="match status" value="1"/>
</dbReference>
<feature type="domain" description="Glycosyl hydrolases family 2 sugar binding" evidence="7">
    <location>
        <begin position="118"/>
        <end position="215"/>
    </location>
</feature>
<dbReference type="PRINTS" id="PR00132">
    <property type="entry name" value="GLHYDRLASE2"/>
</dbReference>
<dbReference type="Gene3D" id="2.60.120.260">
    <property type="entry name" value="Galactose-binding domain-like"/>
    <property type="match status" value="1"/>
</dbReference>
<dbReference type="SUPFAM" id="SSF49785">
    <property type="entry name" value="Galactose-binding domain-like"/>
    <property type="match status" value="1"/>
</dbReference>
<dbReference type="InterPro" id="IPR032311">
    <property type="entry name" value="DUF4982"/>
</dbReference>
<keyword evidence="3" id="KW-0326">Glycosidase</keyword>
<keyword evidence="4" id="KW-0732">Signal</keyword>
<feature type="domain" description="Glycoside hydrolase family 2 immunoglobulin-like beta-sandwich" evidence="5">
    <location>
        <begin position="220"/>
        <end position="333"/>
    </location>
</feature>
<dbReference type="SUPFAM" id="SSF51445">
    <property type="entry name" value="(Trans)glycosidases"/>
    <property type="match status" value="1"/>
</dbReference>
<dbReference type="GO" id="GO:0004553">
    <property type="term" value="F:hydrolase activity, hydrolyzing O-glycosyl compounds"/>
    <property type="evidence" value="ECO:0007669"/>
    <property type="project" value="InterPro"/>
</dbReference>
<feature type="domain" description="DUF4982" evidence="8">
    <location>
        <begin position="660"/>
        <end position="717"/>
    </location>
</feature>
<name>A0AB33IQ20_9BACT</name>
<dbReference type="EMBL" id="AP035785">
    <property type="protein sequence ID" value="BFO71668.1"/>
    <property type="molecule type" value="Genomic_DNA"/>
</dbReference>
<evidence type="ECO:0000259" key="5">
    <source>
        <dbReference type="Pfam" id="PF00703"/>
    </source>
</evidence>
<dbReference type="InterPro" id="IPR051913">
    <property type="entry name" value="GH2_Domain-Containing"/>
</dbReference>
<dbReference type="InterPro" id="IPR017853">
    <property type="entry name" value="GH"/>
</dbReference>
<dbReference type="InterPro" id="IPR036156">
    <property type="entry name" value="Beta-gal/glucu_dom_sf"/>
</dbReference>
<dbReference type="InterPro" id="IPR006103">
    <property type="entry name" value="Glyco_hydro_2_cat"/>
</dbReference>
<feature type="domain" description="Glycoside hydrolase family 2" evidence="9">
    <location>
        <begin position="734"/>
        <end position="822"/>
    </location>
</feature>
<dbReference type="InterPro" id="IPR040605">
    <property type="entry name" value="Glyco_hydro2_dom5"/>
</dbReference>
<reference evidence="10" key="1">
    <citation type="submission" date="2024-07" db="EMBL/GenBank/DDBJ databases">
        <title>Complete genome sequence of Prevotella sp. YM-2024 GTC17253.</title>
        <authorList>
            <person name="Hayashi M."/>
            <person name="Muto Y."/>
            <person name="Tanaka K."/>
            <person name="Niwa H."/>
        </authorList>
    </citation>
    <scope>NUCLEOTIDE SEQUENCE</scope>
    <source>
        <strain evidence="10">GTC17253</strain>
    </source>
</reference>
<dbReference type="Pfam" id="PF16355">
    <property type="entry name" value="DUF4982"/>
    <property type="match status" value="1"/>
</dbReference>
<dbReference type="PANTHER" id="PTHR42732">
    <property type="entry name" value="BETA-GALACTOSIDASE"/>
    <property type="match status" value="1"/>
</dbReference>
<dbReference type="InterPro" id="IPR048230">
    <property type="entry name" value="GalA-like"/>
</dbReference>
<accession>A0AB33IQ20</accession>
<evidence type="ECO:0000256" key="4">
    <source>
        <dbReference type="SAM" id="SignalP"/>
    </source>
</evidence>
<evidence type="ECO:0000259" key="8">
    <source>
        <dbReference type="Pfam" id="PF16355"/>
    </source>
</evidence>
<proteinExistence type="inferred from homology"/>
<dbReference type="Gene3D" id="3.20.20.80">
    <property type="entry name" value="Glycosidases"/>
    <property type="match status" value="1"/>
</dbReference>
<evidence type="ECO:0000259" key="7">
    <source>
        <dbReference type="Pfam" id="PF02837"/>
    </source>
</evidence>
<dbReference type="GO" id="GO:0005975">
    <property type="term" value="P:carbohydrate metabolic process"/>
    <property type="evidence" value="ECO:0007669"/>
    <property type="project" value="InterPro"/>
</dbReference>
<dbReference type="Pfam" id="PF02837">
    <property type="entry name" value="Glyco_hydro_2_N"/>
    <property type="match status" value="1"/>
</dbReference>
<keyword evidence="2" id="KW-0378">Hydrolase</keyword>
<dbReference type="InterPro" id="IPR006102">
    <property type="entry name" value="Ig-like_GH2"/>
</dbReference>
<dbReference type="AlphaFoldDB" id="A0AB33IQ20"/>
<evidence type="ECO:0000259" key="6">
    <source>
        <dbReference type="Pfam" id="PF02836"/>
    </source>
</evidence>